<feature type="region of interest" description="Disordered" evidence="1">
    <location>
        <begin position="1"/>
        <end position="23"/>
    </location>
</feature>
<reference evidence="2 3" key="1">
    <citation type="journal article" date="2023" name="Commun. Biol.">
        <title>Genome analysis of Parmales, the sister group of diatoms, reveals the evolutionary specialization of diatoms from phago-mixotrophs to photoautotrophs.</title>
        <authorList>
            <person name="Ban H."/>
            <person name="Sato S."/>
            <person name="Yoshikawa S."/>
            <person name="Yamada K."/>
            <person name="Nakamura Y."/>
            <person name="Ichinomiya M."/>
            <person name="Sato N."/>
            <person name="Blanc-Mathieu R."/>
            <person name="Endo H."/>
            <person name="Kuwata A."/>
            <person name="Ogata H."/>
        </authorList>
    </citation>
    <scope>NUCLEOTIDE SEQUENCE [LARGE SCALE GENOMIC DNA]</scope>
</reference>
<name>A0ABQ6MMC7_9STRA</name>
<feature type="non-terminal residue" evidence="2">
    <location>
        <position position="1"/>
    </location>
</feature>
<evidence type="ECO:0008006" key="4">
    <source>
        <dbReference type="Google" id="ProtNLM"/>
    </source>
</evidence>
<proteinExistence type="predicted"/>
<protein>
    <recommendedName>
        <fullName evidence="4">Pre-mRNA-splicing factor SYF2</fullName>
    </recommendedName>
</protein>
<comment type="caution">
    <text evidence="2">The sequence shown here is derived from an EMBL/GenBank/DDBJ whole genome shotgun (WGS) entry which is preliminary data.</text>
</comment>
<evidence type="ECO:0000313" key="3">
    <source>
        <dbReference type="Proteomes" id="UP001165060"/>
    </source>
</evidence>
<dbReference type="EMBL" id="BRYB01005804">
    <property type="protein sequence ID" value="GMI29205.1"/>
    <property type="molecule type" value="Genomic_DNA"/>
</dbReference>
<keyword evidence="3" id="KW-1185">Reference proteome</keyword>
<sequence length="113" mass="13122">PPRSTDPNKIQDHLSTQNSKALDKLTRAGASETLKQRTAQRLHGRKDSFYHLHANIARKDAEKKALVSRIRAEKLEKSRNMQAEAQALGLDEYDRWRQQLEYNDDDFSRAFVE</sequence>
<gene>
    <name evidence="2" type="ORF">TeGR_g1066</name>
</gene>
<accession>A0ABQ6MMC7</accession>
<evidence type="ECO:0000313" key="2">
    <source>
        <dbReference type="EMBL" id="GMI29205.1"/>
    </source>
</evidence>
<evidence type="ECO:0000256" key="1">
    <source>
        <dbReference type="SAM" id="MobiDB-lite"/>
    </source>
</evidence>
<feature type="compositionally biased region" description="Polar residues" evidence="1">
    <location>
        <begin position="1"/>
        <end position="20"/>
    </location>
</feature>
<organism evidence="2 3">
    <name type="scientific">Tetraparma gracilis</name>
    <dbReference type="NCBI Taxonomy" id="2962635"/>
    <lineage>
        <taxon>Eukaryota</taxon>
        <taxon>Sar</taxon>
        <taxon>Stramenopiles</taxon>
        <taxon>Ochrophyta</taxon>
        <taxon>Bolidophyceae</taxon>
        <taxon>Parmales</taxon>
        <taxon>Triparmaceae</taxon>
        <taxon>Tetraparma</taxon>
    </lineage>
</organism>
<dbReference type="Proteomes" id="UP001165060">
    <property type="component" value="Unassembled WGS sequence"/>
</dbReference>